<dbReference type="AlphaFoldDB" id="A0A974S9Y3"/>
<dbReference type="EMBL" id="CP068595">
    <property type="protein sequence ID" value="QQZ58948.1"/>
    <property type="molecule type" value="Genomic_DNA"/>
</dbReference>
<dbReference type="Gene3D" id="2.120.10.80">
    <property type="entry name" value="Kelch-type beta propeller"/>
    <property type="match status" value="2"/>
</dbReference>
<dbReference type="InterPro" id="IPR006652">
    <property type="entry name" value="Kelch_1"/>
</dbReference>
<feature type="compositionally biased region" description="Pro residues" evidence="3">
    <location>
        <begin position="334"/>
        <end position="350"/>
    </location>
</feature>
<feature type="region of interest" description="Disordered" evidence="3">
    <location>
        <begin position="307"/>
        <end position="355"/>
    </location>
</feature>
<dbReference type="PRINTS" id="PR00501">
    <property type="entry name" value="KELCHREPEAT"/>
</dbReference>
<dbReference type="InterPro" id="IPR015915">
    <property type="entry name" value="Kelch-typ_b-propeller"/>
</dbReference>
<dbReference type="PANTHER" id="PTHR46344:SF27">
    <property type="entry name" value="KELCH REPEAT SUPERFAMILY PROTEIN"/>
    <property type="match status" value="1"/>
</dbReference>
<dbReference type="PANTHER" id="PTHR46344">
    <property type="entry name" value="OS02G0202900 PROTEIN"/>
    <property type="match status" value="1"/>
</dbReference>
<evidence type="ECO:0000313" key="6">
    <source>
        <dbReference type="Proteomes" id="UP000595841"/>
    </source>
</evidence>
<evidence type="ECO:0000256" key="2">
    <source>
        <dbReference type="ARBA" id="ARBA00022737"/>
    </source>
</evidence>
<dbReference type="Proteomes" id="UP000595841">
    <property type="component" value="Chromosome"/>
</dbReference>
<feature type="signal peptide" evidence="4">
    <location>
        <begin position="1"/>
        <end position="25"/>
    </location>
</feature>
<organism evidence="5 6">
    <name type="scientific">Paenibacillus sonchi</name>
    <dbReference type="NCBI Taxonomy" id="373687"/>
    <lineage>
        <taxon>Bacteria</taxon>
        <taxon>Bacillati</taxon>
        <taxon>Bacillota</taxon>
        <taxon>Bacilli</taxon>
        <taxon>Bacillales</taxon>
        <taxon>Paenibacillaceae</taxon>
        <taxon>Paenibacillus</taxon>
        <taxon>Paenibacillus sonchi group</taxon>
    </lineage>
</organism>
<sequence>MKRRYFPVLALIVLIFGILSTQASAAGETWELQDQMPFNRPGAGVVKVDGKVYFIGGYSNGALNNVDVYDIERKVWVSKKSMPTARSIFSTEVVDGKIYVIGGSTGNPLVLNTTYTNKVEIYDPVTDTWTSGANASTSRGLTTSSTVNNKIYVFGGLNASSEGLSNVEEYDIISNTWSTKANLLTAVHGAGAVTYNDLIYVFNGGYNTSVYNKVQVYNPVTNNWTYKSSAPTSRDTIVAVNYQNKIYVIGGYDSASTGLTTVEVYDPEKDTWTAGPSLNVGRWGFGSIVFNDSLYVFGGATNTAEKLSVAPESTPTPTSSPTVTPTPTSSPTVTPTPTPSPTVAPTPTPEQPTGDRAILVVTMNTGLEKEFDLSMDEVNAFIAWYENKQSGTGKASYAIDKHDNNKGPFTNRKDYVIFDKILTFSVDEYSAK</sequence>
<dbReference type="SUPFAM" id="SSF117281">
    <property type="entry name" value="Kelch motif"/>
    <property type="match status" value="2"/>
</dbReference>
<name>A0A974S9Y3_9BACL</name>
<evidence type="ECO:0000256" key="3">
    <source>
        <dbReference type="SAM" id="MobiDB-lite"/>
    </source>
</evidence>
<feature type="chain" id="PRO_5038092366" evidence="4">
    <location>
        <begin position="26"/>
        <end position="432"/>
    </location>
</feature>
<keyword evidence="4" id="KW-0732">Signal</keyword>
<proteinExistence type="predicted"/>
<feature type="compositionally biased region" description="Low complexity" evidence="3">
    <location>
        <begin position="308"/>
        <end position="333"/>
    </location>
</feature>
<reference evidence="5 6" key="1">
    <citation type="submission" date="2021-01" db="EMBL/GenBank/DDBJ databases">
        <title>Whole genome sequence of Paenibacillus sonchi LMG 24727 for comparative genomics.</title>
        <authorList>
            <person name="Lee G."/>
            <person name="Kim M.-J."/>
            <person name="Lim K."/>
            <person name="Shin J.-H."/>
        </authorList>
    </citation>
    <scope>NUCLEOTIDE SEQUENCE [LARGE SCALE GENOMIC DNA]</scope>
    <source>
        <strain evidence="5 6">LMG 24727</strain>
    </source>
</reference>
<keyword evidence="6" id="KW-1185">Reference proteome</keyword>
<dbReference type="SMART" id="SM00612">
    <property type="entry name" value="Kelch"/>
    <property type="match status" value="5"/>
</dbReference>
<dbReference type="RefSeq" id="WP_051051598.1">
    <property type="nucleotide sequence ID" value="NZ_CP068595.1"/>
</dbReference>
<gene>
    <name evidence="5" type="ORF">JI735_19665</name>
</gene>
<accession>A0A974S9Y3</accession>
<evidence type="ECO:0000313" key="5">
    <source>
        <dbReference type="EMBL" id="QQZ58948.1"/>
    </source>
</evidence>
<protein>
    <submittedName>
        <fullName evidence="5">Kelch-like protein</fullName>
    </submittedName>
</protein>
<dbReference type="KEGG" id="pson:JI735_19665"/>
<keyword evidence="1" id="KW-0880">Kelch repeat</keyword>
<evidence type="ECO:0000256" key="4">
    <source>
        <dbReference type="SAM" id="SignalP"/>
    </source>
</evidence>
<evidence type="ECO:0000256" key="1">
    <source>
        <dbReference type="ARBA" id="ARBA00022441"/>
    </source>
</evidence>
<dbReference type="Pfam" id="PF24681">
    <property type="entry name" value="Kelch_KLHDC2_KLHL20_DRC7"/>
    <property type="match status" value="1"/>
</dbReference>
<dbReference type="Pfam" id="PF01344">
    <property type="entry name" value="Kelch_1"/>
    <property type="match status" value="2"/>
</dbReference>
<keyword evidence="2" id="KW-0677">Repeat</keyword>